<comment type="subcellular location">
    <subcellularLocation>
        <location evidence="1 6">Nucleus</location>
    </subcellularLocation>
</comment>
<dbReference type="InParanoid" id="A0A0B2UJW6"/>
<dbReference type="PIRSF" id="PIRSF025023">
    <property type="entry name" value="Spt4"/>
    <property type="match status" value="1"/>
</dbReference>
<dbReference type="GO" id="GO:0000182">
    <property type="term" value="F:rDNA binding"/>
    <property type="evidence" value="ECO:0007669"/>
    <property type="project" value="EnsemblFungi"/>
</dbReference>
<dbReference type="GO" id="GO:0090262">
    <property type="term" value="P:regulation of transcription-coupled nucleotide-excision repair"/>
    <property type="evidence" value="ECO:0007669"/>
    <property type="project" value="EnsemblFungi"/>
</dbReference>
<comment type="function">
    <text evidence="6">The SPT4-SPT5 complex mediates both activation and inhibition of transcription elongation, and plays a role in pre-mRNA processing. This complex seems to be important for the stability of the RNA polymerase II elongation machinery on the chromatin template but not for the inherent ability of this machinery to translocate down the gene.</text>
</comment>
<keyword evidence="8" id="KW-0648">Protein biosynthesis</keyword>
<reference evidence="8 9" key="1">
    <citation type="journal article" date="2014" name="MBio">
        <title>The Ordospora colligata genome; evolution of extreme reduction in microsporidia and host-to-parasite horizontal gene transfer.</title>
        <authorList>
            <person name="Pombert J.-F."/>
            <person name="Haag K.L."/>
            <person name="Beidas S."/>
            <person name="Ebert D."/>
            <person name="Keeling P.J."/>
        </authorList>
    </citation>
    <scope>NUCLEOTIDE SEQUENCE [LARGE SCALE GENOMIC DNA]</scope>
    <source>
        <strain evidence="8 9">OC4</strain>
    </source>
</reference>
<accession>A0A0B2UJW6</accession>
<dbReference type="SMART" id="SM01389">
    <property type="entry name" value="Spt4"/>
    <property type="match status" value="1"/>
</dbReference>
<evidence type="ECO:0000313" key="8">
    <source>
        <dbReference type="EMBL" id="KHN69235.1"/>
    </source>
</evidence>
<dbReference type="GO" id="GO:0003746">
    <property type="term" value="F:translation elongation factor activity"/>
    <property type="evidence" value="ECO:0007669"/>
    <property type="project" value="UniProtKB-KW"/>
</dbReference>
<dbReference type="Gene3D" id="3.30.40.210">
    <property type="match status" value="1"/>
</dbReference>
<protein>
    <recommendedName>
        <fullName evidence="3 6">Transcription elongation factor SPT4</fullName>
    </recommendedName>
</protein>
<dbReference type="InterPro" id="IPR022800">
    <property type="entry name" value="Spt4/RpoE2_Znf"/>
</dbReference>
<evidence type="ECO:0000256" key="1">
    <source>
        <dbReference type="ARBA" id="ARBA00004123"/>
    </source>
</evidence>
<dbReference type="RefSeq" id="XP_014563277.1">
    <property type="nucleotide sequence ID" value="XM_014707791.1"/>
</dbReference>
<dbReference type="Pfam" id="PF06093">
    <property type="entry name" value="Spt4"/>
    <property type="match status" value="1"/>
</dbReference>
<dbReference type="GO" id="GO:0008298">
    <property type="term" value="P:intracellular mRNA localization"/>
    <property type="evidence" value="ECO:0007669"/>
    <property type="project" value="EnsemblFungi"/>
</dbReference>
<evidence type="ECO:0000256" key="4">
    <source>
        <dbReference type="ARBA" id="ARBA00023163"/>
    </source>
</evidence>
<dbReference type="CDD" id="cd07973">
    <property type="entry name" value="Spt4"/>
    <property type="match status" value="1"/>
</dbReference>
<dbReference type="FunCoup" id="A0A0B2UJW6">
    <property type="interactions" value="115"/>
</dbReference>
<dbReference type="GeneID" id="26262376"/>
<proteinExistence type="inferred from homology"/>
<dbReference type="SUPFAM" id="SSF63393">
    <property type="entry name" value="RNA polymerase subunits"/>
    <property type="match status" value="1"/>
</dbReference>
<dbReference type="GO" id="GO:0008270">
    <property type="term" value="F:zinc ion binding"/>
    <property type="evidence" value="ECO:0007669"/>
    <property type="project" value="InterPro"/>
</dbReference>
<dbReference type="GO" id="GO:0031934">
    <property type="term" value="C:mating-type region heterochromatin"/>
    <property type="evidence" value="ECO:0007669"/>
    <property type="project" value="EnsemblFungi"/>
</dbReference>
<dbReference type="InterPro" id="IPR009287">
    <property type="entry name" value="Spt4"/>
</dbReference>
<dbReference type="GO" id="GO:0000776">
    <property type="term" value="C:kinetochore"/>
    <property type="evidence" value="ECO:0007669"/>
    <property type="project" value="EnsemblFungi"/>
</dbReference>
<evidence type="ECO:0000313" key="9">
    <source>
        <dbReference type="Proteomes" id="UP000031056"/>
    </source>
</evidence>
<dbReference type="EMBL" id="JOKQ01000009">
    <property type="protein sequence ID" value="KHN69235.1"/>
    <property type="molecule type" value="Genomic_DNA"/>
</dbReference>
<keyword evidence="9" id="KW-1185">Reference proteome</keyword>
<keyword evidence="4 6" id="KW-0804">Transcription</keyword>
<name>A0A0B2UJW6_9MICR</name>
<dbReference type="GO" id="GO:0003727">
    <property type="term" value="F:single-stranded RNA binding"/>
    <property type="evidence" value="ECO:0007669"/>
    <property type="project" value="EnsemblFungi"/>
</dbReference>
<dbReference type="GO" id="GO:0140673">
    <property type="term" value="P:transcription elongation-coupled chromatin remodeling"/>
    <property type="evidence" value="ECO:0007669"/>
    <property type="project" value="InterPro"/>
</dbReference>
<dbReference type="GO" id="GO:2001208">
    <property type="term" value="P:negative regulation of transcription elongation by RNA polymerase I"/>
    <property type="evidence" value="ECO:0007669"/>
    <property type="project" value="EnsemblFungi"/>
</dbReference>
<dbReference type="GO" id="GO:0031507">
    <property type="term" value="P:heterochromatin formation"/>
    <property type="evidence" value="ECO:0007669"/>
    <property type="project" value="EnsemblFungi"/>
</dbReference>
<sequence length="116" mass="13145">MDRGISTNLNGKVRACLGCSQVKTLADFRRDGCENCPMLNMKGNITNVNECTTPNFRGVIALVDPSSSWIGKWQRISEFKKGMYAMTVEGMLSDDCIREIEQNGRTYHEREESFKL</sequence>
<dbReference type="GO" id="GO:0006370">
    <property type="term" value="P:7-methylguanosine mRNA capping"/>
    <property type="evidence" value="ECO:0007669"/>
    <property type="project" value="EnsemblFungi"/>
</dbReference>
<dbReference type="OrthoDB" id="248751at2759"/>
<dbReference type="InterPro" id="IPR038510">
    <property type="entry name" value="Spt4_sf"/>
</dbReference>
<dbReference type="Proteomes" id="UP000031056">
    <property type="component" value="Unassembled WGS sequence"/>
</dbReference>
<dbReference type="GO" id="GO:0000993">
    <property type="term" value="F:RNA polymerase II complex binding"/>
    <property type="evidence" value="ECO:0007669"/>
    <property type="project" value="EnsemblFungi"/>
</dbReference>
<dbReference type="HOGENOM" id="CLU_138052_2_0_1"/>
<dbReference type="STRING" id="1354746.A0A0B2UJW6"/>
<dbReference type="GO" id="GO:0033553">
    <property type="term" value="C:rDNA heterochromatin"/>
    <property type="evidence" value="ECO:0007669"/>
    <property type="project" value="EnsemblFungi"/>
</dbReference>
<evidence type="ECO:0000259" key="7">
    <source>
        <dbReference type="SMART" id="SM01389"/>
    </source>
</evidence>
<evidence type="ECO:0000256" key="5">
    <source>
        <dbReference type="ARBA" id="ARBA00023242"/>
    </source>
</evidence>
<dbReference type="InterPro" id="IPR029040">
    <property type="entry name" value="RPABC4/Spt4"/>
</dbReference>
<gene>
    <name evidence="8" type="ORF">M896_091630</name>
</gene>
<dbReference type="AlphaFoldDB" id="A0A0B2UJW6"/>
<dbReference type="GO" id="GO:0032044">
    <property type="term" value="C:DSIF complex"/>
    <property type="evidence" value="ECO:0007669"/>
    <property type="project" value="EnsemblFungi"/>
</dbReference>
<dbReference type="VEuPathDB" id="MicrosporidiaDB:M896_091630"/>
<dbReference type="GO" id="GO:2000232">
    <property type="term" value="P:regulation of rRNA processing"/>
    <property type="evidence" value="ECO:0007669"/>
    <property type="project" value="EnsemblFungi"/>
</dbReference>
<comment type="caution">
    <text evidence="8">The sequence shown here is derived from an EMBL/GenBank/DDBJ whole genome shotgun (WGS) entry which is preliminary data.</text>
</comment>
<evidence type="ECO:0000256" key="6">
    <source>
        <dbReference type="PIRNR" id="PIRNR025023"/>
    </source>
</evidence>
<feature type="domain" description="Spt4/RpoE2 zinc finger" evidence="7">
    <location>
        <begin position="13"/>
        <end position="89"/>
    </location>
</feature>
<dbReference type="GO" id="GO:0010507">
    <property type="term" value="P:negative regulation of autophagy"/>
    <property type="evidence" value="ECO:0007669"/>
    <property type="project" value="EnsemblFungi"/>
</dbReference>
<comment type="similarity">
    <text evidence="2 6">Belongs to the SPT4 family.</text>
</comment>
<dbReference type="GO" id="GO:0032968">
    <property type="term" value="P:positive regulation of transcription elongation by RNA polymerase II"/>
    <property type="evidence" value="ECO:0007669"/>
    <property type="project" value="EnsemblFungi"/>
</dbReference>
<dbReference type="GO" id="GO:0044877">
    <property type="term" value="F:protein-containing complex binding"/>
    <property type="evidence" value="ECO:0007669"/>
    <property type="project" value="EnsemblFungi"/>
</dbReference>
<dbReference type="PANTHER" id="PTHR12882:SF1">
    <property type="entry name" value="TRANSCRIPTION ELONGATION FACTOR SPT4"/>
    <property type="match status" value="1"/>
</dbReference>
<keyword evidence="5 6" id="KW-0539">Nucleus</keyword>
<evidence type="ECO:0000256" key="2">
    <source>
        <dbReference type="ARBA" id="ARBA00010464"/>
    </source>
</evidence>
<dbReference type="GO" id="GO:2001209">
    <property type="term" value="P:positive regulation of transcription elongation by RNA polymerase I"/>
    <property type="evidence" value="ECO:0007669"/>
    <property type="project" value="EnsemblFungi"/>
</dbReference>
<dbReference type="PANTHER" id="PTHR12882">
    <property type="entry name" value="SUPPRESSOR OF TY 4"/>
    <property type="match status" value="1"/>
</dbReference>
<evidence type="ECO:0000256" key="3">
    <source>
        <dbReference type="ARBA" id="ARBA00020182"/>
    </source>
</evidence>
<organism evidence="8 9">
    <name type="scientific">Ordospora colligata OC4</name>
    <dbReference type="NCBI Taxonomy" id="1354746"/>
    <lineage>
        <taxon>Eukaryota</taxon>
        <taxon>Fungi</taxon>
        <taxon>Fungi incertae sedis</taxon>
        <taxon>Microsporidia</taxon>
        <taxon>Ordosporidae</taxon>
        <taxon>Ordospora</taxon>
    </lineage>
</organism>
<keyword evidence="8" id="KW-0251">Elongation factor</keyword>